<protein>
    <submittedName>
        <fullName evidence="1">Uncharacterized protein</fullName>
    </submittedName>
</protein>
<dbReference type="Proteomes" id="UP000805649">
    <property type="component" value="Unassembled WGS sequence"/>
</dbReference>
<name>A0ACC3YES8_COLTU</name>
<gene>
    <name evidence="1" type="ORF">CTRU02_214424</name>
</gene>
<sequence length="286" mass="29070">MQLKAFTATIAALSVTTAHAAAVKRVTISAGSIEFPSITLDPNGVHTAVSGLLDQLEGDIERATAILLQLNQVSDAVSKSVLARAIQAVTIITRLQAQTRQINQNVNSAVKKITAALPALPALPAKPSPTTPGNGATATPAANGAEALTQSLTSITTKAEEVLSQAKNLTAAANTQFEELSKQISQQLAATTAAVVPIIGQTAAQTTTHVSAIVTKLVADTGSSLSSISNTAQSALGTAQNAVQAVAQTTTTTAQGAVTSLITRIANAKLELNPVLVVGFTPKITI</sequence>
<accession>A0ACC3YES8</accession>
<organism evidence="1 2">
    <name type="scientific">Colletotrichum truncatum</name>
    <name type="common">Anthracnose fungus</name>
    <name type="synonym">Colletotrichum capsici</name>
    <dbReference type="NCBI Taxonomy" id="5467"/>
    <lineage>
        <taxon>Eukaryota</taxon>
        <taxon>Fungi</taxon>
        <taxon>Dikarya</taxon>
        <taxon>Ascomycota</taxon>
        <taxon>Pezizomycotina</taxon>
        <taxon>Sordariomycetes</taxon>
        <taxon>Hypocreomycetidae</taxon>
        <taxon>Glomerellales</taxon>
        <taxon>Glomerellaceae</taxon>
        <taxon>Colletotrichum</taxon>
        <taxon>Colletotrichum truncatum species complex</taxon>
    </lineage>
</organism>
<evidence type="ECO:0000313" key="2">
    <source>
        <dbReference type="Proteomes" id="UP000805649"/>
    </source>
</evidence>
<keyword evidence="2" id="KW-1185">Reference proteome</keyword>
<reference evidence="1 2" key="1">
    <citation type="journal article" date="2020" name="Phytopathology">
        <title>Genome Sequence Resources of Colletotrichum truncatum, C. plurivorum, C. musicola, and C. sojae: Four Species Pathogenic to Soybean (Glycine max).</title>
        <authorList>
            <person name="Rogerio F."/>
            <person name="Boufleur T.R."/>
            <person name="Ciampi-Guillardi M."/>
            <person name="Sukno S.A."/>
            <person name="Thon M.R."/>
            <person name="Massola Junior N.S."/>
            <person name="Baroncelli R."/>
        </authorList>
    </citation>
    <scope>NUCLEOTIDE SEQUENCE [LARGE SCALE GENOMIC DNA]</scope>
    <source>
        <strain evidence="1 2">CMES1059</strain>
    </source>
</reference>
<evidence type="ECO:0000313" key="1">
    <source>
        <dbReference type="EMBL" id="KAL0930349.1"/>
    </source>
</evidence>
<comment type="caution">
    <text evidence="1">The sequence shown here is derived from an EMBL/GenBank/DDBJ whole genome shotgun (WGS) entry which is preliminary data.</text>
</comment>
<dbReference type="EMBL" id="VUJX02000011">
    <property type="protein sequence ID" value="KAL0930349.1"/>
    <property type="molecule type" value="Genomic_DNA"/>
</dbReference>
<proteinExistence type="predicted"/>